<dbReference type="EMBL" id="MHCA01000019">
    <property type="protein sequence ID" value="OGY12384.1"/>
    <property type="molecule type" value="Genomic_DNA"/>
</dbReference>
<evidence type="ECO:0000256" key="2">
    <source>
        <dbReference type="SAM" id="Phobius"/>
    </source>
</evidence>
<keyword evidence="2" id="KW-0812">Transmembrane</keyword>
<keyword evidence="2" id="KW-1133">Transmembrane helix</keyword>
<dbReference type="AlphaFoldDB" id="A0A1G1VA78"/>
<reference evidence="3 4" key="1">
    <citation type="journal article" date="2016" name="Nat. Commun.">
        <title>Thousands of microbial genomes shed light on interconnected biogeochemical processes in an aquifer system.</title>
        <authorList>
            <person name="Anantharaman K."/>
            <person name="Brown C.T."/>
            <person name="Hug L.A."/>
            <person name="Sharon I."/>
            <person name="Castelle C.J."/>
            <person name="Probst A.J."/>
            <person name="Thomas B.C."/>
            <person name="Singh A."/>
            <person name="Wilkins M.J."/>
            <person name="Karaoz U."/>
            <person name="Brodie E.L."/>
            <person name="Williams K.H."/>
            <person name="Hubbard S.S."/>
            <person name="Banfield J.F."/>
        </authorList>
    </citation>
    <scope>NUCLEOTIDE SEQUENCE [LARGE SCALE GENOMIC DNA]</scope>
</reference>
<gene>
    <name evidence="3" type="ORF">A3F61_04135</name>
</gene>
<sequence length="359" mass="38808">MQQHPVPQHISSYEFKLVGDMTLKQFFQLAGGITVSLIFYATPLPGVIKWPLVLLFGLLGAALAFLPIEERPLSQWFLAFIKAVYSPTLYTWDANSAEDVFAKSTSVDTTPTPLSTTNPDLTGAGQSEEVKKFEQGERNFFSKVSAMFAVTPQATNSVVNTTFNQNTALGGVKSSAEPFTQGMVLTQEVQGQKTSQQAASNMRSVRPEDTAMPVPVQQVVKVGHATPIQNLQVDQQETIQPLSPVFANQGGNGQVIAQAVFSPEAAPPSPPEIPNTIVGQVLTSQGKIVEGAILEIIDSVSKTPVRAIRSNRVGHFMTVTPLKNGGYELMTEKDGLTFDPIQFQAEGRLIPPIQIKAKA</sequence>
<feature type="compositionally biased region" description="Polar residues" evidence="1">
    <location>
        <begin position="105"/>
        <end position="120"/>
    </location>
</feature>
<organism evidence="3 4">
    <name type="scientific">Candidatus Blackburnbacteria bacterium RIFCSPHIGHO2_12_FULL_41_13b</name>
    <dbReference type="NCBI Taxonomy" id="1797517"/>
    <lineage>
        <taxon>Bacteria</taxon>
        <taxon>Candidatus Blackburniibacteriota</taxon>
    </lineage>
</organism>
<dbReference type="STRING" id="1797517.A3F61_04135"/>
<feature type="transmembrane region" description="Helical" evidence="2">
    <location>
        <begin position="48"/>
        <end position="68"/>
    </location>
</feature>
<protein>
    <recommendedName>
        <fullName evidence="5">PrgI family protein</fullName>
    </recommendedName>
</protein>
<comment type="caution">
    <text evidence="3">The sequence shown here is derived from an EMBL/GenBank/DDBJ whole genome shotgun (WGS) entry which is preliminary data.</text>
</comment>
<keyword evidence="2" id="KW-0472">Membrane</keyword>
<name>A0A1G1VA78_9BACT</name>
<evidence type="ECO:0008006" key="5">
    <source>
        <dbReference type="Google" id="ProtNLM"/>
    </source>
</evidence>
<dbReference type="Proteomes" id="UP000178272">
    <property type="component" value="Unassembled WGS sequence"/>
</dbReference>
<evidence type="ECO:0000313" key="4">
    <source>
        <dbReference type="Proteomes" id="UP000178272"/>
    </source>
</evidence>
<feature type="region of interest" description="Disordered" evidence="1">
    <location>
        <begin position="105"/>
        <end position="126"/>
    </location>
</feature>
<proteinExistence type="predicted"/>
<evidence type="ECO:0000256" key="1">
    <source>
        <dbReference type="SAM" id="MobiDB-lite"/>
    </source>
</evidence>
<accession>A0A1G1VA78</accession>
<evidence type="ECO:0000313" key="3">
    <source>
        <dbReference type="EMBL" id="OGY12384.1"/>
    </source>
</evidence>
<feature type="transmembrane region" description="Helical" evidence="2">
    <location>
        <begin position="26"/>
        <end position="42"/>
    </location>
</feature>